<evidence type="ECO:0000313" key="18">
    <source>
        <dbReference type="Proteomes" id="UP000484547"/>
    </source>
</evidence>
<keyword evidence="6 13" id="KW-1133">Transmembrane helix</keyword>
<keyword evidence="2 13" id="KW-0813">Transport</keyword>
<keyword evidence="9 13" id="KW-0472">Membrane</keyword>
<evidence type="ECO:0000256" key="6">
    <source>
        <dbReference type="ARBA" id="ARBA00022989"/>
    </source>
</evidence>
<feature type="transmembrane region" description="Helical" evidence="13">
    <location>
        <begin position="19"/>
        <end position="43"/>
    </location>
</feature>
<reference evidence="17 18" key="1">
    <citation type="journal article" date="2019" name="Nat. Med.">
        <title>A library of human gut bacterial isolates paired with longitudinal multiomics data enables mechanistic microbiome research.</title>
        <authorList>
            <person name="Poyet M."/>
            <person name="Groussin M."/>
            <person name="Gibbons S.M."/>
            <person name="Avila-Pacheco J."/>
            <person name="Jiang X."/>
            <person name="Kearney S.M."/>
            <person name="Perrotta A.R."/>
            <person name="Berdy B."/>
            <person name="Zhao S."/>
            <person name="Lieberman T.D."/>
            <person name="Swanson P.K."/>
            <person name="Smith M."/>
            <person name="Roesemann S."/>
            <person name="Alexander J.E."/>
            <person name="Rich S.A."/>
            <person name="Livny J."/>
            <person name="Vlamakis H."/>
            <person name="Clish C."/>
            <person name="Bullock K."/>
            <person name="Deik A."/>
            <person name="Scott J."/>
            <person name="Pierce K.A."/>
            <person name="Xavier R.J."/>
            <person name="Alm E.J."/>
        </authorList>
    </citation>
    <scope>NUCLEOTIDE SEQUENCE [LARGE SCALE GENOMIC DNA]</scope>
    <source>
        <strain evidence="15 18">BIOML-A13</strain>
        <strain evidence="16 17">BIOML-A3</strain>
    </source>
</reference>
<organism evidence="15 18">
    <name type="scientific">Phascolarctobacterium faecium</name>
    <dbReference type="NCBI Taxonomy" id="33025"/>
    <lineage>
        <taxon>Bacteria</taxon>
        <taxon>Bacillati</taxon>
        <taxon>Bacillota</taxon>
        <taxon>Negativicutes</taxon>
        <taxon>Acidaminococcales</taxon>
        <taxon>Acidaminococcaceae</taxon>
        <taxon>Phascolarctobacterium</taxon>
    </lineage>
</organism>
<keyword evidence="17" id="KW-1185">Reference proteome</keyword>
<evidence type="ECO:0000256" key="10">
    <source>
        <dbReference type="ARBA" id="ARBA00024202"/>
    </source>
</evidence>
<evidence type="ECO:0000313" key="15">
    <source>
        <dbReference type="EMBL" id="MTT76182.1"/>
    </source>
</evidence>
<comment type="subcellular location">
    <subcellularLocation>
        <location evidence="1 13">Cell membrane</location>
        <topology evidence="1 13">Multi-pass membrane protein</topology>
    </subcellularLocation>
</comment>
<evidence type="ECO:0000313" key="16">
    <source>
        <dbReference type="EMBL" id="MTU04246.1"/>
    </source>
</evidence>
<feature type="transmembrane region" description="Helical" evidence="13">
    <location>
        <begin position="179"/>
        <end position="202"/>
    </location>
</feature>
<comment type="similarity">
    <text evidence="10">Belongs to the binding-protein-dependent transport system permease family. OppBC subfamily.</text>
</comment>
<proteinExistence type="inferred from homology"/>
<evidence type="ECO:0000256" key="4">
    <source>
        <dbReference type="ARBA" id="ARBA00022596"/>
    </source>
</evidence>
<dbReference type="GO" id="GO:0015099">
    <property type="term" value="F:nickel cation transmembrane transporter activity"/>
    <property type="evidence" value="ECO:0007669"/>
    <property type="project" value="InterPro"/>
</dbReference>
<keyword evidence="3" id="KW-1003">Cell membrane</keyword>
<keyword evidence="7" id="KW-0406">Ion transport</keyword>
<accession>A0A7X2XGL4</accession>
<dbReference type="AlphaFoldDB" id="A0A7X2XGL4"/>
<dbReference type="OrthoDB" id="24153at2"/>
<evidence type="ECO:0000256" key="13">
    <source>
        <dbReference type="RuleBase" id="RU363032"/>
    </source>
</evidence>
<evidence type="ECO:0000256" key="2">
    <source>
        <dbReference type="ARBA" id="ARBA00022448"/>
    </source>
</evidence>
<feature type="transmembrane region" description="Helical" evidence="13">
    <location>
        <begin position="250"/>
        <end position="272"/>
    </location>
</feature>
<sequence>MAAGDFFVRRWEALKNKQIWGRIGQIVLVLLGISFVTFALVMLSPGDPVRQMIAGNEDIVVSQVEIDALRHELGLDKPFIFQYLDWLGRAVQGDFGFSYMVKKPVVEELMQSLPATLILALASTLFMLVFSLPLGIYSAVKRNSVFDYAVRGLTFFGVSIPNFWMGLMLLWIFGLKLGWLPIVGGRVSLETLILPATTLGIVMAAKYTRQVRTTVLEELNQDYVVGARARGMSESYILWREVLPNAMLPLITLLGLSFGNLLGGAAVVEIVFSWPGLGYLAVQSIIYRDFQLVQGIVLWIALMYMVINLVVDISYNRLDPRLRKEGR</sequence>
<dbReference type="Proteomes" id="UP000484547">
    <property type="component" value="Unassembled WGS sequence"/>
</dbReference>
<dbReference type="InterPro" id="IPR045621">
    <property type="entry name" value="BPD_transp_1_N"/>
</dbReference>
<dbReference type="InterPro" id="IPR050045">
    <property type="entry name" value="Opp2B"/>
</dbReference>
<dbReference type="CDD" id="cd06261">
    <property type="entry name" value="TM_PBP2"/>
    <property type="match status" value="1"/>
</dbReference>
<keyword evidence="5 13" id="KW-0812">Transmembrane</keyword>
<dbReference type="PANTHER" id="PTHR43163:SF6">
    <property type="entry name" value="DIPEPTIDE TRANSPORT SYSTEM PERMEASE PROTEIN DPPB-RELATED"/>
    <property type="match status" value="1"/>
</dbReference>
<dbReference type="InterPro" id="IPR000515">
    <property type="entry name" value="MetI-like"/>
</dbReference>
<dbReference type="Pfam" id="PF19300">
    <property type="entry name" value="BPD_transp_1_N"/>
    <property type="match status" value="1"/>
</dbReference>
<dbReference type="InterPro" id="IPR035906">
    <property type="entry name" value="MetI-like_sf"/>
</dbReference>
<comment type="subunit">
    <text evidence="11">The complex is composed of two ATP-binding proteins (NikD and NikE), two transmembrane proteins (NikB and NikC) and a solute-binding protein (NikA).</text>
</comment>
<evidence type="ECO:0000256" key="12">
    <source>
        <dbReference type="ARBA" id="ARBA00044774"/>
    </source>
</evidence>
<dbReference type="Gene3D" id="1.10.3720.10">
    <property type="entry name" value="MetI-like"/>
    <property type="match status" value="1"/>
</dbReference>
<comment type="caution">
    <text evidence="15">The sequence shown here is derived from an EMBL/GenBank/DDBJ whole genome shotgun (WGS) entry which is preliminary data.</text>
</comment>
<feature type="transmembrane region" description="Helical" evidence="13">
    <location>
        <begin position="152"/>
        <end position="173"/>
    </location>
</feature>
<evidence type="ECO:0000256" key="9">
    <source>
        <dbReference type="ARBA" id="ARBA00023136"/>
    </source>
</evidence>
<dbReference type="PANTHER" id="PTHR43163">
    <property type="entry name" value="DIPEPTIDE TRANSPORT SYSTEM PERMEASE PROTEIN DPPB-RELATED"/>
    <property type="match status" value="1"/>
</dbReference>
<dbReference type="GO" id="GO:0005886">
    <property type="term" value="C:plasma membrane"/>
    <property type="evidence" value="ECO:0007669"/>
    <property type="project" value="UniProtKB-SubCell"/>
</dbReference>
<evidence type="ECO:0000259" key="14">
    <source>
        <dbReference type="PROSITE" id="PS50928"/>
    </source>
</evidence>
<evidence type="ECO:0000256" key="5">
    <source>
        <dbReference type="ARBA" id="ARBA00022692"/>
    </source>
</evidence>
<dbReference type="Pfam" id="PF00528">
    <property type="entry name" value="BPD_transp_1"/>
    <property type="match status" value="1"/>
</dbReference>
<dbReference type="EMBL" id="WNBM01000005">
    <property type="protein sequence ID" value="MTT76182.1"/>
    <property type="molecule type" value="Genomic_DNA"/>
</dbReference>
<name>A0A7X2XGL4_9FIRM</name>
<keyword evidence="4" id="KW-0533">Nickel</keyword>
<feature type="transmembrane region" description="Helical" evidence="13">
    <location>
        <begin position="292"/>
        <end position="315"/>
    </location>
</feature>
<evidence type="ECO:0000256" key="11">
    <source>
        <dbReference type="ARBA" id="ARBA00038669"/>
    </source>
</evidence>
<evidence type="ECO:0000256" key="3">
    <source>
        <dbReference type="ARBA" id="ARBA00022475"/>
    </source>
</evidence>
<dbReference type="NCBIfam" id="NF045470">
    <property type="entry name" value="Opp2B"/>
    <property type="match status" value="1"/>
</dbReference>
<evidence type="ECO:0000256" key="8">
    <source>
        <dbReference type="ARBA" id="ARBA00023112"/>
    </source>
</evidence>
<evidence type="ECO:0000256" key="1">
    <source>
        <dbReference type="ARBA" id="ARBA00004651"/>
    </source>
</evidence>
<dbReference type="PROSITE" id="PS50928">
    <property type="entry name" value="ABC_TM1"/>
    <property type="match status" value="1"/>
</dbReference>
<evidence type="ECO:0000313" key="17">
    <source>
        <dbReference type="Proteomes" id="UP000443070"/>
    </source>
</evidence>
<gene>
    <name evidence="15" type="ORF">GMD11_07885</name>
    <name evidence="16" type="ORF">GMD18_07540</name>
</gene>
<dbReference type="Proteomes" id="UP000443070">
    <property type="component" value="Unassembled WGS sequence"/>
</dbReference>
<dbReference type="EMBL" id="WNBW01000005">
    <property type="protein sequence ID" value="MTU04246.1"/>
    <property type="molecule type" value="Genomic_DNA"/>
</dbReference>
<feature type="domain" description="ABC transmembrane type-1" evidence="14">
    <location>
        <begin position="113"/>
        <end position="315"/>
    </location>
</feature>
<feature type="transmembrane region" description="Helical" evidence="13">
    <location>
        <begin position="117"/>
        <end position="140"/>
    </location>
</feature>
<keyword evidence="8" id="KW-0921">Nickel transport</keyword>
<dbReference type="SUPFAM" id="SSF161098">
    <property type="entry name" value="MetI-like"/>
    <property type="match status" value="1"/>
</dbReference>
<evidence type="ECO:0000256" key="7">
    <source>
        <dbReference type="ARBA" id="ARBA00023065"/>
    </source>
</evidence>
<protein>
    <recommendedName>
        <fullName evidence="12">Nickel import system permease protein NikB</fullName>
    </recommendedName>
</protein>